<dbReference type="Pfam" id="PF04773">
    <property type="entry name" value="FecR"/>
    <property type="match status" value="1"/>
</dbReference>
<evidence type="ECO:0000313" key="3">
    <source>
        <dbReference type="EMBL" id="GLR14396.1"/>
    </source>
</evidence>
<organism evidence="3 4">
    <name type="scientific">Chitinimonas prasina</name>
    <dbReference type="NCBI Taxonomy" id="1434937"/>
    <lineage>
        <taxon>Bacteria</taxon>
        <taxon>Pseudomonadati</taxon>
        <taxon>Pseudomonadota</taxon>
        <taxon>Betaproteobacteria</taxon>
        <taxon>Neisseriales</taxon>
        <taxon>Chitinibacteraceae</taxon>
        <taxon>Chitinimonas</taxon>
    </lineage>
</organism>
<dbReference type="EMBL" id="BSOG01000004">
    <property type="protein sequence ID" value="GLR14396.1"/>
    <property type="molecule type" value="Genomic_DNA"/>
</dbReference>
<dbReference type="PANTHER" id="PTHR38731:SF1">
    <property type="entry name" value="FECR PROTEIN DOMAIN-CONTAINING PROTEIN"/>
    <property type="match status" value="1"/>
</dbReference>
<name>A0ABQ5YIH8_9NEIS</name>
<dbReference type="InterPro" id="IPR006860">
    <property type="entry name" value="FecR"/>
</dbReference>
<accession>A0ABQ5YIH8</accession>
<feature type="chain" id="PRO_5046263178" description="FecR protein domain-containing protein" evidence="1">
    <location>
        <begin position="19"/>
        <end position="146"/>
    </location>
</feature>
<feature type="signal peptide" evidence="1">
    <location>
        <begin position="1"/>
        <end position="18"/>
    </location>
</feature>
<gene>
    <name evidence="3" type="ORF">GCM10007907_31860</name>
</gene>
<evidence type="ECO:0000256" key="1">
    <source>
        <dbReference type="SAM" id="SignalP"/>
    </source>
</evidence>
<evidence type="ECO:0000259" key="2">
    <source>
        <dbReference type="Pfam" id="PF04773"/>
    </source>
</evidence>
<protein>
    <recommendedName>
        <fullName evidence="2">FecR protein domain-containing protein</fullName>
    </recommendedName>
</protein>
<dbReference type="Proteomes" id="UP001156706">
    <property type="component" value="Unassembled WGS sequence"/>
</dbReference>
<keyword evidence="4" id="KW-1185">Reference proteome</keyword>
<dbReference type="RefSeq" id="WP_284197469.1">
    <property type="nucleotide sequence ID" value="NZ_BSOG01000004.1"/>
</dbReference>
<feature type="domain" description="FecR protein" evidence="2">
    <location>
        <begin position="53"/>
        <end position="143"/>
    </location>
</feature>
<dbReference type="PANTHER" id="PTHR38731">
    <property type="entry name" value="LIPL45-RELATED LIPOPROTEIN-RELATED"/>
    <property type="match status" value="1"/>
</dbReference>
<comment type="caution">
    <text evidence="3">The sequence shown here is derived from an EMBL/GenBank/DDBJ whole genome shotgun (WGS) entry which is preliminary data.</text>
</comment>
<keyword evidence="1" id="KW-0732">Signal</keyword>
<reference evidence="4" key="1">
    <citation type="journal article" date="2019" name="Int. J. Syst. Evol. Microbiol.">
        <title>The Global Catalogue of Microorganisms (GCM) 10K type strain sequencing project: providing services to taxonomists for standard genome sequencing and annotation.</title>
        <authorList>
            <consortium name="The Broad Institute Genomics Platform"/>
            <consortium name="The Broad Institute Genome Sequencing Center for Infectious Disease"/>
            <person name="Wu L."/>
            <person name="Ma J."/>
        </authorList>
    </citation>
    <scope>NUCLEOTIDE SEQUENCE [LARGE SCALE GENOMIC DNA]</scope>
    <source>
        <strain evidence="4">NBRC 110044</strain>
    </source>
</reference>
<sequence length="146" mass="15096">MNIKVIAVAVLLALPAQAEEAAGMIKTAQGKVEVVRGGQRLPAGPGFAVMQADKVQTGAASSVGITLRDNTLLSAGANSSLSLDQYAFNPTTHQGRIDASLKRGTLSVISGKIAKTSPDAVHFRTTAVTLGVRGTEFILEAHGEED</sequence>
<proteinExistence type="predicted"/>
<evidence type="ECO:0000313" key="4">
    <source>
        <dbReference type="Proteomes" id="UP001156706"/>
    </source>
</evidence>